<feature type="region of interest" description="Disordered" evidence="1">
    <location>
        <begin position="1"/>
        <end position="37"/>
    </location>
</feature>
<proteinExistence type="predicted"/>
<organism evidence="2 3">
    <name type="scientific">Armillaria solidipes</name>
    <dbReference type="NCBI Taxonomy" id="1076256"/>
    <lineage>
        <taxon>Eukaryota</taxon>
        <taxon>Fungi</taxon>
        <taxon>Dikarya</taxon>
        <taxon>Basidiomycota</taxon>
        <taxon>Agaricomycotina</taxon>
        <taxon>Agaricomycetes</taxon>
        <taxon>Agaricomycetidae</taxon>
        <taxon>Agaricales</taxon>
        <taxon>Marasmiineae</taxon>
        <taxon>Physalacriaceae</taxon>
        <taxon>Armillaria</taxon>
    </lineage>
</organism>
<reference evidence="3" key="1">
    <citation type="journal article" date="2017" name="Nat. Ecol. Evol.">
        <title>Genome expansion and lineage-specific genetic innovations in the forest pathogenic fungi Armillaria.</title>
        <authorList>
            <person name="Sipos G."/>
            <person name="Prasanna A.N."/>
            <person name="Walter M.C."/>
            <person name="O'Connor E."/>
            <person name="Balint B."/>
            <person name="Krizsan K."/>
            <person name="Kiss B."/>
            <person name="Hess J."/>
            <person name="Varga T."/>
            <person name="Slot J."/>
            <person name="Riley R."/>
            <person name="Boka B."/>
            <person name="Rigling D."/>
            <person name="Barry K."/>
            <person name="Lee J."/>
            <person name="Mihaltcheva S."/>
            <person name="LaButti K."/>
            <person name="Lipzen A."/>
            <person name="Waldron R."/>
            <person name="Moloney N.M."/>
            <person name="Sperisen C."/>
            <person name="Kredics L."/>
            <person name="Vagvoelgyi C."/>
            <person name="Patrignani A."/>
            <person name="Fitzpatrick D."/>
            <person name="Nagy I."/>
            <person name="Doyle S."/>
            <person name="Anderson J.B."/>
            <person name="Grigoriev I.V."/>
            <person name="Gueldener U."/>
            <person name="Muensterkoetter M."/>
            <person name="Nagy L.G."/>
        </authorList>
    </citation>
    <scope>NUCLEOTIDE SEQUENCE [LARGE SCALE GENOMIC DNA]</scope>
    <source>
        <strain evidence="3">28-4</strain>
    </source>
</reference>
<evidence type="ECO:0000313" key="3">
    <source>
        <dbReference type="Proteomes" id="UP000218334"/>
    </source>
</evidence>
<dbReference type="AlphaFoldDB" id="A0A2H3BZR1"/>
<accession>A0A2H3BZR1</accession>
<name>A0A2H3BZR1_9AGAR</name>
<evidence type="ECO:0000313" key="2">
    <source>
        <dbReference type="EMBL" id="PBK76319.1"/>
    </source>
</evidence>
<dbReference type="EMBL" id="KZ293416">
    <property type="protein sequence ID" value="PBK76319.1"/>
    <property type="molecule type" value="Genomic_DNA"/>
</dbReference>
<gene>
    <name evidence="2" type="ORF">ARMSODRAFT_969057</name>
</gene>
<dbReference type="Proteomes" id="UP000218334">
    <property type="component" value="Unassembled WGS sequence"/>
</dbReference>
<protein>
    <submittedName>
        <fullName evidence="2">Uncharacterized protein</fullName>
    </submittedName>
</protein>
<feature type="compositionally biased region" description="Basic and acidic residues" evidence="1">
    <location>
        <begin position="17"/>
        <end position="37"/>
    </location>
</feature>
<evidence type="ECO:0000256" key="1">
    <source>
        <dbReference type="SAM" id="MobiDB-lite"/>
    </source>
</evidence>
<sequence length="208" mass="23427">MGGSSPTFACLKTKPLPPDEDKPSDAGEIRSDQDPWSHLPVSKDLKKFPWVVELLGSAVAMPSNIKQATQLIREVEQSKHLTRVKEGKWDLLGGKCFEHKQHQEIGDINLPSWEFMQDIMNWLQFMVLSLHSLTCPEDANQILSPLLQEHRYLITTKENAAMIKGWVNIAFLVAGVPFRPGFLEPRLNDAFGSEALCAQYIWRATGMA</sequence>
<keyword evidence="3" id="KW-1185">Reference proteome</keyword>